<feature type="region of interest" description="Disordered" evidence="1">
    <location>
        <begin position="20"/>
        <end position="42"/>
    </location>
</feature>
<dbReference type="Gramene" id="Mp3g11000.1">
    <property type="protein sequence ID" value="Mp3g11000.1.cds1"/>
    <property type="gene ID" value="Mp3g11000"/>
</dbReference>
<evidence type="ECO:0000313" key="3">
    <source>
        <dbReference type="Proteomes" id="UP000244005"/>
    </source>
</evidence>
<organism evidence="2 3">
    <name type="scientific">Marchantia polymorpha</name>
    <name type="common">Common liverwort</name>
    <name type="synonym">Marchantia aquatica</name>
    <dbReference type="NCBI Taxonomy" id="3197"/>
    <lineage>
        <taxon>Eukaryota</taxon>
        <taxon>Viridiplantae</taxon>
        <taxon>Streptophyta</taxon>
        <taxon>Embryophyta</taxon>
        <taxon>Marchantiophyta</taxon>
        <taxon>Marchantiopsida</taxon>
        <taxon>Marchantiidae</taxon>
        <taxon>Marchantiales</taxon>
        <taxon>Marchantiaceae</taxon>
        <taxon>Marchantia</taxon>
    </lineage>
</organism>
<protein>
    <submittedName>
        <fullName evidence="2">Uncharacterized protein</fullName>
    </submittedName>
</protein>
<sequence length="66" mass="7654">MKYAVSSSYERSDWRTYAEHEQTQRLNGSYKSERAPGPARDTRWQGQLIIDKISTSYRQLGSDPIS</sequence>
<evidence type="ECO:0000256" key="1">
    <source>
        <dbReference type="SAM" id="MobiDB-lite"/>
    </source>
</evidence>
<keyword evidence="3" id="KW-1185">Reference proteome</keyword>
<evidence type="ECO:0000313" key="2">
    <source>
        <dbReference type="EMBL" id="PTQ40922.1"/>
    </source>
</evidence>
<dbReference type="Proteomes" id="UP000244005">
    <property type="component" value="Unassembled WGS sequence"/>
</dbReference>
<gene>
    <name evidence="2" type="ORF">MARPO_0037s0096</name>
</gene>
<proteinExistence type="predicted"/>
<reference evidence="3" key="1">
    <citation type="journal article" date="2017" name="Cell">
        <title>Insights into land plant evolution garnered from the Marchantia polymorpha genome.</title>
        <authorList>
            <person name="Bowman J.L."/>
            <person name="Kohchi T."/>
            <person name="Yamato K.T."/>
            <person name="Jenkins J."/>
            <person name="Shu S."/>
            <person name="Ishizaki K."/>
            <person name="Yamaoka S."/>
            <person name="Nishihama R."/>
            <person name="Nakamura Y."/>
            <person name="Berger F."/>
            <person name="Adam C."/>
            <person name="Aki S.S."/>
            <person name="Althoff F."/>
            <person name="Araki T."/>
            <person name="Arteaga-Vazquez M.A."/>
            <person name="Balasubrmanian S."/>
            <person name="Barry K."/>
            <person name="Bauer D."/>
            <person name="Boehm C.R."/>
            <person name="Briginshaw L."/>
            <person name="Caballero-Perez J."/>
            <person name="Catarino B."/>
            <person name="Chen F."/>
            <person name="Chiyoda S."/>
            <person name="Chovatia M."/>
            <person name="Davies K.M."/>
            <person name="Delmans M."/>
            <person name="Demura T."/>
            <person name="Dierschke T."/>
            <person name="Dolan L."/>
            <person name="Dorantes-Acosta A.E."/>
            <person name="Eklund D.M."/>
            <person name="Florent S.N."/>
            <person name="Flores-Sandoval E."/>
            <person name="Fujiyama A."/>
            <person name="Fukuzawa H."/>
            <person name="Galik B."/>
            <person name="Grimanelli D."/>
            <person name="Grimwood J."/>
            <person name="Grossniklaus U."/>
            <person name="Hamada T."/>
            <person name="Haseloff J."/>
            <person name="Hetherington A.J."/>
            <person name="Higo A."/>
            <person name="Hirakawa Y."/>
            <person name="Hundley H.N."/>
            <person name="Ikeda Y."/>
            <person name="Inoue K."/>
            <person name="Inoue S.I."/>
            <person name="Ishida S."/>
            <person name="Jia Q."/>
            <person name="Kakita M."/>
            <person name="Kanazawa T."/>
            <person name="Kawai Y."/>
            <person name="Kawashima T."/>
            <person name="Kennedy M."/>
            <person name="Kinose K."/>
            <person name="Kinoshita T."/>
            <person name="Kohara Y."/>
            <person name="Koide E."/>
            <person name="Komatsu K."/>
            <person name="Kopischke S."/>
            <person name="Kubo M."/>
            <person name="Kyozuka J."/>
            <person name="Lagercrantz U."/>
            <person name="Lin S.S."/>
            <person name="Lindquist E."/>
            <person name="Lipzen A.M."/>
            <person name="Lu C.W."/>
            <person name="De Luna E."/>
            <person name="Martienssen R.A."/>
            <person name="Minamino N."/>
            <person name="Mizutani M."/>
            <person name="Mizutani M."/>
            <person name="Mochizuki N."/>
            <person name="Monte I."/>
            <person name="Mosher R."/>
            <person name="Nagasaki H."/>
            <person name="Nakagami H."/>
            <person name="Naramoto S."/>
            <person name="Nishitani K."/>
            <person name="Ohtani M."/>
            <person name="Okamoto T."/>
            <person name="Okumura M."/>
            <person name="Phillips J."/>
            <person name="Pollak B."/>
            <person name="Reinders A."/>
            <person name="Rovekamp M."/>
            <person name="Sano R."/>
            <person name="Sawa S."/>
            <person name="Schmid M.W."/>
            <person name="Shirakawa M."/>
            <person name="Solano R."/>
            <person name="Spunde A."/>
            <person name="Suetsugu N."/>
            <person name="Sugano S."/>
            <person name="Sugiyama A."/>
            <person name="Sun R."/>
            <person name="Suzuki Y."/>
            <person name="Takenaka M."/>
            <person name="Takezawa D."/>
            <person name="Tomogane H."/>
            <person name="Tsuzuki M."/>
            <person name="Ueda T."/>
            <person name="Umeda M."/>
            <person name="Ward J.M."/>
            <person name="Watanabe Y."/>
            <person name="Yazaki K."/>
            <person name="Yokoyama R."/>
            <person name="Yoshitake Y."/>
            <person name="Yotsui I."/>
            <person name="Zachgo S."/>
            <person name="Schmutz J."/>
        </authorList>
    </citation>
    <scope>NUCLEOTIDE SEQUENCE [LARGE SCALE GENOMIC DNA]</scope>
    <source>
        <strain evidence="3">Tak-1</strain>
    </source>
</reference>
<dbReference type="AlphaFoldDB" id="A0A2R6X4A3"/>
<accession>A0A2R6X4A3</accession>
<name>A0A2R6X4A3_MARPO</name>
<dbReference type="EMBL" id="KZ772709">
    <property type="protein sequence ID" value="PTQ40922.1"/>
    <property type="molecule type" value="Genomic_DNA"/>
</dbReference>